<dbReference type="EMBL" id="JALEMU010000099">
    <property type="protein sequence ID" value="MCI5755888.1"/>
    <property type="molecule type" value="Genomic_DNA"/>
</dbReference>
<dbReference type="InterPro" id="IPR017853">
    <property type="entry name" value="GH"/>
</dbReference>
<name>A0AAE3FJW5_9BACT</name>
<dbReference type="InterPro" id="IPR029062">
    <property type="entry name" value="Class_I_gatase-like"/>
</dbReference>
<evidence type="ECO:0000256" key="1">
    <source>
        <dbReference type="SAM" id="MobiDB-lite"/>
    </source>
</evidence>
<evidence type="ECO:0008006" key="4">
    <source>
        <dbReference type="Google" id="ProtNLM"/>
    </source>
</evidence>
<dbReference type="Proteomes" id="UP001139365">
    <property type="component" value="Unassembled WGS sequence"/>
</dbReference>
<feature type="region of interest" description="Disordered" evidence="1">
    <location>
        <begin position="27"/>
        <end position="48"/>
    </location>
</feature>
<comment type="caution">
    <text evidence="2">The sequence shown here is derived from an EMBL/GenBank/DDBJ whole genome shotgun (WGS) entry which is preliminary data.</text>
</comment>
<evidence type="ECO:0000313" key="2">
    <source>
        <dbReference type="EMBL" id="MCI5755888.1"/>
    </source>
</evidence>
<organism evidence="2 3">
    <name type="scientific">Candidatus Colimorpha enterica</name>
    <dbReference type="NCBI Taxonomy" id="3083063"/>
    <lineage>
        <taxon>Bacteria</taxon>
        <taxon>Pseudomonadati</taxon>
        <taxon>Bacteroidota</taxon>
        <taxon>Bacteroidia</taxon>
        <taxon>Bacteroidales</taxon>
        <taxon>Candidatus Colimorpha</taxon>
    </lineage>
</organism>
<dbReference type="SUPFAM" id="SSF51445">
    <property type="entry name" value="(Trans)glycosidases"/>
    <property type="match status" value="1"/>
</dbReference>
<dbReference type="CDD" id="cd03143">
    <property type="entry name" value="A4_beta-galactosidase_middle_domain"/>
    <property type="match status" value="1"/>
</dbReference>
<protein>
    <recommendedName>
        <fullName evidence="4">Beta-galactosidase trimerisation domain-containing protein</fullName>
    </recommendedName>
</protein>
<dbReference type="AlphaFoldDB" id="A0AAE3FJW5"/>
<sequence length="638" mass="71308">MKQNILIFALLSVFMLSAVLLSCSRGEGGKESTDGTTAPGTETDVPGRKPLTLYWLQWSGSSQSRPDGSATEWNWITASALHINRMHVHYLAKYEDGKSVKGIADPKRLAELFEKVKYEMERSNNAGIDVIGYIDTCQFDDKVAAELGYTLEQLCAKNVQGEYIYTTAWNDGSYIACVNSPQWREWLKEDLRLTAEAGFAGLQYDFHPYAAAGLFCHCENCKKSWAEYSRKHLGEEKDLLFAKINFSDETGRAYYRWKVQCFVDFMNETVSEAKKVNPDFTLLMNQNANGYSFAFESLYGAWDEPSSEFHNSDNGYSSTLYMYQLAEALGYDRLYSQYNEASQTEPHFRLKVNLAESFATIGGITYVSDSEKSSRSIFRFAYENPDIYADTGSLATAAVLYSAESNLFSIPFNRISYGTQLYDFANDRARQAASALLKAGVCYDYLAVEKDGAADRLAKYDLVVIPSYSYFDDSVWKPVINAAVKNGTKVIVIGKAESYVKALAGDADFVYIPAFVRAEREPDFEPGEAFRNAVAGTEAAEKVAILNNRENTAATLRSSDENHTYIHIIRRGGDENSASLDAKLTYTVPEGKKVIGVRAQCPYTENKEIQAEWNADGNRLSISTADFDTYAVITVITE</sequence>
<dbReference type="PROSITE" id="PS51257">
    <property type="entry name" value="PROKAR_LIPOPROTEIN"/>
    <property type="match status" value="1"/>
</dbReference>
<accession>A0AAE3FJW5</accession>
<gene>
    <name evidence="2" type="ORF">MR241_06285</name>
</gene>
<proteinExistence type="predicted"/>
<dbReference type="Gene3D" id="3.40.50.880">
    <property type="match status" value="1"/>
</dbReference>
<evidence type="ECO:0000313" key="3">
    <source>
        <dbReference type="Proteomes" id="UP001139365"/>
    </source>
</evidence>
<dbReference type="Gene3D" id="3.20.20.80">
    <property type="entry name" value="Glycosidases"/>
    <property type="match status" value="1"/>
</dbReference>
<reference evidence="2 3" key="1">
    <citation type="submission" date="2022-03" db="EMBL/GenBank/DDBJ databases">
        <title>Metagenome-assembled genomes from swine fecal metagenomes.</title>
        <authorList>
            <person name="Holman D.B."/>
            <person name="Kommadath A."/>
        </authorList>
    </citation>
    <scope>NUCLEOTIDE SEQUENCE [LARGE SCALE GENOMIC DNA]</scope>
    <source>
        <strain evidence="2">SUG147</strain>
    </source>
</reference>